<dbReference type="PANTHER" id="PTHR30480">
    <property type="entry name" value="BETA-HEXOSAMINIDASE-RELATED"/>
    <property type="match status" value="1"/>
</dbReference>
<dbReference type="GO" id="GO:0005524">
    <property type="term" value="F:ATP binding"/>
    <property type="evidence" value="ECO:0007669"/>
    <property type="project" value="InterPro"/>
</dbReference>
<feature type="region of interest" description="Disordered" evidence="6">
    <location>
        <begin position="389"/>
        <end position="415"/>
    </location>
</feature>
<dbReference type="GO" id="GO:0005975">
    <property type="term" value="P:carbohydrate metabolic process"/>
    <property type="evidence" value="ECO:0007669"/>
    <property type="project" value="InterPro"/>
</dbReference>
<name>A0A2A7NXY0_9MYCO</name>
<comment type="similarity">
    <text evidence="2">Belongs to the glycosyl hydrolase 3 family.</text>
</comment>
<dbReference type="InterPro" id="IPR036962">
    <property type="entry name" value="Glyco_hydro_3_N_sf"/>
</dbReference>
<dbReference type="OrthoDB" id="9805821at2"/>
<dbReference type="InterPro" id="IPR050226">
    <property type="entry name" value="NagZ_Beta-hexosaminidase"/>
</dbReference>
<dbReference type="Gene3D" id="3.30.200.20">
    <property type="entry name" value="Phosphorylase Kinase, domain 1"/>
    <property type="match status" value="1"/>
</dbReference>
<dbReference type="InterPro" id="IPR017853">
    <property type="entry name" value="GH"/>
</dbReference>
<dbReference type="InterPro" id="IPR000719">
    <property type="entry name" value="Prot_kinase_dom"/>
</dbReference>
<comment type="catalytic activity">
    <reaction evidence="1">
        <text>Hydrolysis of terminal non-reducing N-acetyl-D-hexosamine residues in N-acetyl-beta-D-hexosaminides.</text>
        <dbReference type="EC" id="3.2.1.52"/>
    </reaction>
</comment>
<dbReference type="AlphaFoldDB" id="A0A2A7NXY0"/>
<evidence type="ECO:0000256" key="2">
    <source>
        <dbReference type="ARBA" id="ARBA00005336"/>
    </source>
</evidence>
<keyword evidence="9" id="KW-1185">Reference proteome</keyword>
<dbReference type="PANTHER" id="PTHR30480:SF13">
    <property type="entry name" value="BETA-HEXOSAMINIDASE"/>
    <property type="match status" value="1"/>
</dbReference>
<evidence type="ECO:0000259" key="7">
    <source>
        <dbReference type="PROSITE" id="PS50011"/>
    </source>
</evidence>
<evidence type="ECO:0000256" key="6">
    <source>
        <dbReference type="SAM" id="MobiDB-lite"/>
    </source>
</evidence>
<keyword evidence="4" id="KW-0378">Hydrolase</keyword>
<dbReference type="SMART" id="SM00220">
    <property type="entry name" value="S_TKc"/>
    <property type="match status" value="1"/>
</dbReference>
<dbReference type="GO" id="GO:0004563">
    <property type="term" value="F:beta-N-acetylhexosaminidase activity"/>
    <property type="evidence" value="ECO:0007669"/>
    <property type="project" value="UniProtKB-EC"/>
</dbReference>
<dbReference type="InterPro" id="IPR001764">
    <property type="entry name" value="Glyco_hydro_3_N"/>
</dbReference>
<dbReference type="GO" id="GO:0004672">
    <property type="term" value="F:protein kinase activity"/>
    <property type="evidence" value="ECO:0007669"/>
    <property type="project" value="InterPro"/>
</dbReference>
<evidence type="ECO:0000256" key="5">
    <source>
        <dbReference type="ARBA" id="ARBA00023295"/>
    </source>
</evidence>
<dbReference type="Gene3D" id="3.20.20.300">
    <property type="entry name" value="Glycoside hydrolase, family 3, N-terminal domain"/>
    <property type="match status" value="1"/>
</dbReference>
<accession>A0A2A7NXY0</accession>
<evidence type="ECO:0000256" key="1">
    <source>
        <dbReference type="ARBA" id="ARBA00001231"/>
    </source>
</evidence>
<dbReference type="Gene3D" id="1.10.510.10">
    <property type="entry name" value="Transferase(Phosphotransferase) domain 1"/>
    <property type="match status" value="1"/>
</dbReference>
<evidence type="ECO:0000256" key="4">
    <source>
        <dbReference type="ARBA" id="ARBA00022801"/>
    </source>
</evidence>
<evidence type="ECO:0000313" key="9">
    <source>
        <dbReference type="Proteomes" id="UP000220340"/>
    </source>
</evidence>
<evidence type="ECO:0000256" key="3">
    <source>
        <dbReference type="ARBA" id="ARBA00012663"/>
    </source>
</evidence>
<evidence type="ECO:0000313" key="8">
    <source>
        <dbReference type="EMBL" id="PEG55221.1"/>
    </source>
</evidence>
<dbReference type="EC" id="3.2.1.52" evidence="3"/>
<dbReference type="SUPFAM" id="SSF56112">
    <property type="entry name" value="Protein kinase-like (PK-like)"/>
    <property type="match status" value="1"/>
</dbReference>
<feature type="domain" description="Protein kinase" evidence="7">
    <location>
        <begin position="83"/>
        <end position="337"/>
    </location>
</feature>
<dbReference type="SUPFAM" id="SSF51445">
    <property type="entry name" value="(Trans)glycosidases"/>
    <property type="match status" value="1"/>
</dbReference>
<dbReference type="PROSITE" id="PS50011">
    <property type="entry name" value="PROTEIN_KINASE_DOM"/>
    <property type="match status" value="1"/>
</dbReference>
<gene>
    <name evidence="8" type="ORF">CRI78_06485</name>
</gene>
<comment type="caution">
    <text evidence="8">The sequence shown here is derived from an EMBL/GenBank/DDBJ whole genome shotgun (WGS) entry which is preliminary data.</text>
</comment>
<reference evidence="8 9" key="1">
    <citation type="submission" date="2017-10" db="EMBL/GenBank/DDBJ databases">
        <title>The new phylogeny of genus Mycobacterium.</title>
        <authorList>
            <person name="Tortoli E."/>
            <person name="Trovato A."/>
            <person name="Cirillo D.M."/>
        </authorList>
    </citation>
    <scope>NUCLEOTIDE SEQUENCE [LARGE SCALE GENOMIC DNA]</scope>
    <source>
        <strain evidence="8 9">IP141170001</strain>
    </source>
</reference>
<dbReference type="Proteomes" id="UP000220340">
    <property type="component" value="Unassembled WGS sequence"/>
</dbReference>
<keyword evidence="5" id="KW-0326">Glycosidase</keyword>
<dbReference type="EMBL" id="PDCR01000007">
    <property type="protein sequence ID" value="PEG55221.1"/>
    <property type="molecule type" value="Genomic_DNA"/>
</dbReference>
<dbReference type="GO" id="GO:0009254">
    <property type="term" value="P:peptidoglycan turnover"/>
    <property type="evidence" value="ECO:0007669"/>
    <property type="project" value="TreeGrafter"/>
</dbReference>
<organism evidence="8 9">
    <name type="scientific">Mycolicibacterium diernhoferi</name>
    <dbReference type="NCBI Taxonomy" id="1801"/>
    <lineage>
        <taxon>Bacteria</taxon>
        <taxon>Bacillati</taxon>
        <taxon>Actinomycetota</taxon>
        <taxon>Actinomycetes</taxon>
        <taxon>Mycobacteriales</taxon>
        <taxon>Mycobacteriaceae</taxon>
        <taxon>Mycolicibacterium</taxon>
    </lineage>
</organism>
<dbReference type="InterPro" id="IPR011009">
    <property type="entry name" value="Kinase-like_dom_sf"/>
</dbReference>
<dbReference type="Pfam" id="PF00933">
    <property type="entry name" value="Glyco_hydro_3"/>
    <property type="match status" value="1"/>
</dbReference>
<dbReference type="Pfam" id="PF00069">
    <property type="entry name" value="Pkinase"/>
    <property type="match status" value="1"/>
</dbReference>
<sequence length="759" mass="80328">MFVRQSCSPPRPGKAGVVRTADGYPTRDMPACTVRVAYGPAIEGNRIEDSVAPLHAWRCDITPPYRARTVPMPLTSGDRYAGFTITEFLGSTPTCSRYRCIDSETGATTHLTVLITPQGSGPRRESQFRRTNKILMRADIPGIARILRFEVTPQRQWVATEFISGMDSEALLQQRFSGGMPHQSLCLIADHIARAVDEASGHQVLHGDITPAAILLADPFSKNYRIVITDFGQRYATGAPPNASYAAPETLADGNLATDRSDQFALAATMFHLLTGRAPFDGPARPSTPDGTARFDAQTLKQVGTAPDGLDRVFARAFALDPGDRFRSCQEFVEALVTPSRARPVTAPKAPRTAAAAKPPARLGRRAVAAAAVVVVAAAVVGTAIAVWPSEGPEPAQPARTPVAAGPGGDPAPAAQVSACQQLDTALAGLSLRQKLAQTLMVGVTDAVDARAVVEDQHVGGIFIASWTDLDLLTSGDLLALQQGPRPIPLAVSVDEEGGRVQRLKSLIGAQASPRQLVADGMSTQQVYDIAYERGRKMRDYGITIDFAPVVDVTGAPDDTVIGDRSFADDPTTVTAYAGAYAHGLRDAGLLPVLKHFPGHGRASGDSHQNGVTTPAIDELMGVDVIPYRTLTTERPVGVMLGHMEVPGLTGTDPASLSAAAYDLLRQGGYGGPPFDGPIFTDDLSSMGAITLRYNVPDAVLKALQAGADTALWITTDEVPAVLDRLEQAVRGGELSTTRVDDAVRQMAVTKDPGLACTG</sequence>
<proteinExistence type="inferred from homology"/>
<protein>
    <recommendedName>
        <fullName evidence="3">beta-N-acetylhexosaminidase</fullName>
        <ecNumber evidence="3">3.2.1.52</ecNumber>
    </recommendedName>
</protein>